<proteinExistence type="predicted"/>
<dbReference type="GO" id="GO:0004360">
    <property type="term" value="F:glutamine-fructose-6-phosphate transaminase (isomerizing) activity"/>
    <property type="evidence" value="ECO:0007669"/>
    <property type="project" value="UniProtKB-ARBA"/>
</dbReference>
<accession>A0A382S7E9</accession>
<gene>
    <name evidence="2" type="ORF">METZ01_LOCUS358199</name>
</gene>
<dbReference type="GO" id="GO:0006047">
    <property type="term" value="P:UDP-N-acetylglucosamine metabolic process"/>
    <property type="evidence" value="ECO:0007669"/>
    <property type="project" value="TreeGrafter"/>
</dbReference>
<dbReference type="GO" id="GO:0005829">
    <property type="term" value="C:cytosol"/>
    <property type="evidence" value="ECO:0007669"/>
    <property type="project" value="TreeGrafter"/>
</dbReference>
<dbReference type="AlphaFoldDB" id="A0A382S7E9"/>
<feature type="non-terminal residue" evidence="2">
    <location>
        <position position="1"/>
    </location>
</feature>
<protein>
    <recommendedName>
        <fullName evidence="1">SIS domain-containing protein</fullName>
    </recommendedName>
</protein>
<dbReference type="CDD" id="cd05009">
    <property type="entry name" value="SIS_GlmS_GlmD_2"/>
    <property type="match status" value="1"/>
</dbReference>
<dbReference type="GO" id="GO:0097367">
    <property type="term" value="F:carbohydrate derivative binding"/>
    <property type="evidence" value="ECO:0007669"/>
    <property type="project" value="InterPro"/>
</dbReference>
<dbReference type="FunFam" id="3.40.50.10490:FF:000002">
    <property type="entry name" value="Glutamine--fructose-6-phosphate aminotransferase [isomerizing]"/>
    <property type="match status" value="1"/>
</dbReference>
<feature type="domain" description="SIS" evidence="1">
    <location>
        <begin position="29"/>
        <end position="170"/>
    </location>
</feature>
<dbReference type="PANTHER" id="PTHR10937">
    <property type="entry name" value="GLUCOSAMINE--FRUCTOSE-6-PHOSPHATE AMINOTRANSFERASE, ISOMERIZING"/>
    <property type="match status" value="1"/>
</dbReference>
<dbReference type="InterPro" id="IPR001347">
    <property type="entry name" value="SIS_dom"/>
</dbReference>
<name>A0A382S7E9_9ZZZZ</name>
<dbReference type="EMBL" id="UINC01126700">
    <property type="protein sequence ID" value="SVD05345.1"/>
    <property type="molecule type" value="Genomic_DNA"/>
</dbReference>
<dbReference type="PROSITE" id="PS51464">
    <property type="entry name" value="SIS"/>
    <property type="match status" value="1"/>
</dbReference>
<evidence type="ECO:0000313" key="2">
    <source>
        <dbReference type="EMBL" id="SVD05345.1"/>
    </source>
</evidence>
<dbReference type="PANTHER" id="PTHR10937:SF0">
    <property type="entry name" value="GLUTAMINE--FRUCTOSE-6-PHOSPHATE TRANSAMINASE (ISOMERIZING)"/>
    <property type="match status" value="1"/>
</dbReference>
<dbReference type="GO" id="GO:0006002">
    <property type="term" value="P:fructose 6-phosphate metabolic process"/>
    <property type="evidence" value="ECO:0007669"/>
    <property type="project" value="TreeGrafter"/>
</dbReference>
<dbReference type="GO" id="GO:0006487">
    <property type="term" value="P:protein N-linked glycosylation"/>
    <property type="evidence" value="ECO:0007669"/>
    <property type="project" value="TreeGrafter"/>
</dbReference>
<dbReference type="GO" id="GO:0046349">
    <property type="term" value="P:amino sugar biosynthetic process"/>
    <property type="evidence" value="ECO:0007669"/>
    <property type="project" value="UniProtKB-ARBA"/>
</dbReference>
<dbReference type="Gene3D" id="3.40.50.10490">
    <property type="entry name" value="Glucose-6-phosphate isomerase like protein, domain 1"/>
    <property type="match status" value="1"/>
</dbReference>
<reference evidence="2" key="1">
    <citation type="submission" date="2018-05" db="EMBL/GenBank/DDBJ databases">
        <authorList>
            <person name="Lanie J.A."/>
            <person name="Ng W.-L."/>
            <person name="Kazmierczak K.M."/>
            <person name="Andrzejewski T.M."/>
            <person name="Davidsen T.M."/>
            <person name="Wayne K.J."/>
            <person name="Tettelin H."/>
            <person name="Glass J.I."/>
            <person name="Rusch D."/>
            <person name="Podicherti R."/>
            <person name="Tsui H.-C.T."/>
            <person name="Winkler M.E."/>
        </authorList>
    </citation>
    <scope>NUCLEOTIDE SEQUENCE</scope>
</reference>
<organism evidence="2">
    <name type="scientific">marine metagenome</name>
    <dbReference type="NCBI Taxonomy" id="408172"/>
    <lineage>
        <taxon>unclassified sequences</taxon>
        <taxon>metagenomes</taxon>
        <taxon>ecological metagenomes</taxon>
    </lineage>
</organism>
<evidence type="ECO:0000259" key="1">
    <source>
        <dbReference type="PROSITE" id="PS51464"/>
    </source>
</evidence>
<dbReference type="InterPro" id="IPR035490">
    <property type="entry name" value="GlmS/FrlB_SIS"/>
</dbReference>
<dbReference type="Pfam" id="PF01380">
    <property type="entry name" value="SIS"/>
    <property type="match status" value="1"/>
</dbReference>
<sequence>EIQAHVLDLIRVPALIEEQLQDLDNLKVLAKKISIFDHFLFLGRGNTLPIALEGALKMKEVSYIHAEGYPAGEMKHGPIALIDDLFPTFAIAGKHSLRTKTSSNIEQILARNGKVFALLTKGDNELKEIVDEAIFMPETTELLEPFVAAIVVQCLAYYVAYERGCEIDQPRNLAKTVTVE</sequence>
<dbReference type="SUPFAM" id="SSF53697">
    <property type="entry name" value="SIS domain"/>
    <property type="match status" value="1"/>
</dbReference>
<dbReference type="InterPro" id="IPR046348">
    <property type="entry name" value="SIS_dom_sf"/>
</dbReference>